<keyword evidence="3" id="KW-0067">ATP-binding</keyword>
<dbReference type="SUPFAM" id="SSF53244">
    <property type="entry name" value="MurD-like peptide ligases, peptide-binding domain"/>
    <property type="match status" value="1"/>
</dbReference>
<dbReference type="InterPro" id="IPR036615">
    <property type="entry name" value="Mur_ligase_C_dom_sf"/>
</dbReference>
<dbReference type="InterPro" id="IPR004101">
    <property type="entry name" value="Mur_ligase_C"/>
</dbReference>
<evidence type="ECO:0000256" key="3">
    <source>
        <dbReference type="ARBA" id="ARBA00022840"/>
    </source>
</evidence>
<evidence type="ECO:0000313" key="7">
    <source>
        <dbReference type="EMBL" id="PIV25343.1"/>
    </source>
</evidence>
<proteinExistence type="predicted"/>
<feature type="domain" description="Mur ligase C-terminal" evidence="5">
    <location>
        <begin position="227"/>
        <end position="343"/>
    </location>
</feature>
<evidence type="ECO:0008006" key="9">
    <source>
        <dbReference type="Google" id="ProtNLM"/>
    </source>
</evidence>
<evidence type="ECO:0000313" key="8">
    <source>
        <dbReference type="Proteomes" id="UP000229966"/>
    </source>
</evidence>
<dbReference type="Gene3D" id="3.90.190.20">
    <property type="entry name" value="Mur ligase, C-terminal domain"/>
    <property type="match status" value="1"/>
</dbReference>
<evidence type="ECO:0000256" key="1">
    <source>
        <dbReference type="ARBA" id="ARBA00022598"/>
    </source>
</evidence>
<organism evidence="7 8">
    <name type="scientific">Candidatus Berkelbacteria bacterium CG03_land_8_20_14_0_80_40_36</name>
    <dbReference type="NCBI Taxonomy" id="1974509"/>
    <lineage>
        <taxon>Bacteria</taxon>
        <taxon>Candidatus Berkelbacteria</taxon>
    </lineage>
</organism>
<protein>
    <recommendedName>
        <fullName evidence="9">UDP-N-acetylmuramoyl-tripeptide--D-alanyl-D-alanine ligase</fullName>
    </recommendedName>
</protein>
<keyword evidence="4" id="KW-1133">Transmembrane helix</keyword>
<feature type="domain" description="Mur ligase central" evidence="6">
    <location>
        <begin position="27"/>
        <end position="74"/>
    </location>
</feature>
<dbReference type="Pfam" id="PF02875">
    <property type="entry name" value="Mur_ligase_C"/>
    <property type="match status" value="1"/>
</dbReference>
<comment type="caution">
    <text evidence="7">The sequence shown here is derived from an EMBL/GenBank/DDBJ whole genome shotgun (WGS) entry which is preliminary data.</text>
</comment>
<evidence type="ECO:0000256" key="4">
    <source>
        <dbReference type="SAM" id="Phobius"/>
    </source>
</evidence>
<dbReference type="SUPFAM" id="SSF53623">
    <property type="entry name" value="MurD-like peptide ligases, catalytic domain"/>
    <property type="match status" value="1"/>
</dbReference>
<dbReference type="GO" id="GO:0016881">
    <property type="term" value="F:acid-amino acid ligase activity"/>
    <property type="evidence" value="ECO:0007669"/>
    <property type="project" value="InterPro"/>
</dbReference>
<feature type="domain" description="Mur ligase central" evidence="6">
    <location>
        <begin position="107"/>
        <end position="185"/>
    </location>
</feature>
<dbReference type="InterPro" id="IPR013221">
    <property type="entry name" value="Mur_ligase_cen"/>
</dbReference>
<accession>A0A2M7CI73</accession>
<keyword evidence="4" id="KW-0812">Transmembrane</keyword>
<reference evidence="8" key="1">
    <citation type="submission" date="2017-09" db="EMBL/GenBank/DDBJ databases">
        <title>Depth-based differentiation of microbial function through sediment-hosted aquifers and enrichment of novel symbionts in the deep terrestrial subsurface.</title>
        <authorList>
            <person name="Probst A.J."/>
            <person name="Ladd B."/>
            <person name="Jarett J.K."/>
            <person name="Geller-Mcgrath D.E."/>
            <person name="Sieber C.M.K."/>
            <person name="Emerson J.B."/>
            <person name="Anantharaman K."/>
            <person name="Thomas B.C."/>
            <person name="Malmstrom R."/>
            <person name="Stieglmeier M."/>
            <person name="Klingl A."/>
            <person name="Woyke T."/>
            <person name="Ryan C.M."/>
            <person name="Banfield J.F."/>
        </authorList>
    </citation>
    <scope>NUCLEOTIDE SEQUENCE [LARGE SCALE GENOMIC DNA]</scope>
</reference>
<keyword evidence="4" id="KW-0472">Membrane</keyword>
<keyword evidence="2" id="KW-0547">Nucleotide-binding</keyword>
<dbReference type="GO" id="GO:0005524">
    <property type="term" value="F:ATP binding"/>
    <property type="evidence" value="ECO:0007669"/>
    <property type="project" value="UniProtKB-KW"/>
</dbReference>
<name>A0A2M7CI73_9BACT</name>
<feature type="transmembrane region" description="Helical" evidence="4">
    <location>
        <begin position="84"/>
        <end position="102"/>
    </location>
</feature>
<sequence>MKKLLEKYLWFLGRAMLVYFQPEIILVTGTAGKTSTKEMIFSVLSESKKFQGDIGKSFGNLNTKTGVPLAIFQIKIYEPNVRDWFFLVLYLPIKFLLFWLHILHYPKWLVLEIGADKKGDIRAMVKILKPRVGVVTNIGAGHLEFFQNVEKLTEEKLSIFDFMGPDDLAVLPQKGLRRARLDKIRAKQRFFDLADLTASSRIIGDFFHLSGQEIEKGLKNTKKAPNRMAVLENGGMTIINDTYNANPVSIKASLEFLDAVVKEKKSKRKIVVLADMLELGKNSVSLHKKMGSVVRKKADLFFTLGDYAAYYNAKQHFHSKEKLLEALLWEIREGDIILVKGSRGMKMEEVVEGIIKSLKSKV</sequence>
<dbReference type="Proteomes" id="UP000229966">
    <property type="component" value="Unassembled WGS sequence"/>
</dbReference>
<dbReference type="InterPro" id="IPR051046">
    <property type="entry name" value="MurCDEF_CellWall_CoF430Synth"/>
</dbReference>
<dbReference type="AlphaFoldDB" id="A0A2M7CI73"/>
<dbReference type="PANTHER" id="PTHR43024">
    <property type="entry name" value="UDP-N-ACETYLMURAMOYL-TRIPEPTIDE--D-ALANYL-D-ALANINE LIGASE"/>
    <property type="match status" value="1"/>
</dbReference>
<keyword evidence="1" id="KW-0436">Ligase</keyword>
<dbReference type="Gene3D" id="3.40.1190.10">
    <property type="entry name" value="Mur-like, catalytic domain"/>
    <property type="match status" value="1"/>
</dbReference>
<evidence type="ECO:0000259" key="6">
    <source>
        <dbReference type="Pfam" id="PF08245"/>
    </source>
</evidence>
<dbReference type="EMBL" id="PEUM01000057">
    <property type="protein sequence ID" value="PIV25343.1"/>
    <property type="molecule type" value="Genomic_DNA"/>
</dbReference>
<evidence type="ECO:0000259" key="5">
    <source>
        <dbReference type="Pfam" id="PF02875"/>
    </source>
</evidence>
<dbReference type="Pfam" id="PF08245">
    <property type="entry name" value="Mur_ligase_M"/>
    <property type="match status" value="2"/>
</dbReference>
<gene>
    <name evidence="7" type="ORF">COS38_02000</name>
</gene>
<dbReference type="InterPro" id="IPR036565">
    <property type="entry name" value="Mur-like_cat_sf"/>
</dbReference>
<dbReference type="PANTHER" id="PTHR43024:SF1">
    <property type="entry name" value="UDP-N-ACETYLMURAMOYL-TRIPEPTIDE--D-ALANYL-D-ALANINE LIGASE"/>
    <property type="match status" value="1"/>
</dbReference>
<evidence type="ECO:0000256" key="2">
    <source>
        <dbReference type="ARBA" id="ARBA00022741"/>
    </source>
</evidence>